<dbReference type="SUPFAM" id="SSF88946">
    <property type="entry name" value="Sigma2 domain of RNA polymerase sigma factors"/>
    <property type="match status" value="1"/>
</dbReference>
<name>A0A6C2TVC9_PONDE</name>
<keyword evidence="2" id="KW-0805">Transcription regulation</keyword>
<keyword evidence="3" id="KW-0731">Sigma factor</keyword>
<dbReference type="GO" id="GO:0006352">
    <property type="term" value="P:DNA-templated transcription initiation"/>
    <property type="evidence" value="ECO:0007669"/>
    <property type="project" value="InterPro"/>
</dbReference>
<dbReference type="RefSeq" id="WP_136077341.1">
    <property type="nucleotide sequence ID" value="NZ_CAAHFG010000001.1"/>
</dbReference>
<dbReference type="Pfam" id="PF08281">
    <property type="entry name" value="Sigma70_r4_2"/>
    <property type="match status" value="1"/>
</dbReference>
<dbReference type="NCBIfam" id="TIGR02937">
    <property type="entry name" value="sigma70-ECF"/>
    <property type="match status" value="1"/>
</dbReference>
<dbReference type="EMBL" id="CAAHFG010000001">
    <property type="protein sequence ID" value="VGO11595.1"/>
    <property type="molecule type" value="Genomic_DNA"/>
</dbReference>
<evidence type="ECO:0000256" key="5">
    <source>
        <dbReference type="ARBA" id="ARBA00023163"/>
    </source>
</evidence>
<dbReference type="InterPro" id="IPR014284">
    <property type="entry name" value="RNA_pol_sigma-70_dom"/>
</dbReference>
<dbReference type="PANTHER" id="PTHR43133">
    <property type="entry name" value="RNA POLYMERASE ECF-TYPE SIGMA FACTO"/>
    <property type="match status" value="1"/>
</dbReference>
<organism evidence="8 9">
    <name type="scientific">Pontiella desulfatans</name>
    <dbReference type="NCBI Taxonomy" id="2750659"/>
    <lineage>
        <taxon>Bacteria</taxon>
        <taxon>Pseudomonadati</taxon>
        <taxon>Kiritimatiellota</taxon>
        <taxon>Kiritimatiellia</taxon>
        <taxon>Kiritimatiellales</taxon>
        <taxon>Pontiellaceae</taxon>
        <taxon>Pontiella</taxon>
    </lineage>
</organism>
<keyword evidence="9" id="KW-1185">Reference proteome</keyword>
<gene>
    <name evidence="8" type="primary">sigM</name>
    <name evidence="8" type="ORF">PDESU_00140</name>
</gene>
<comment type="similarity">
    <text evidence="1">Belongs to the sigma-70 factor family. ECF subfamily.</text>
</comment>
<evidence type="ECO:0000256" key="4">
    <source>
        <dbReference type="ARBA" id="ARBA00023125"/>
    </source>
</evidence>
<feature type="domain" description="RNA polymerase sigma-70 region 2" evidence="6">
    <location>
        <begin position="14"/>
        <end position="79"/>
    </location>
</feature>
<dbReference type="InterPro" id="IPR013249">
    <property type="entry name" value="RNA_pol_sigma70_r4_t2"/>
</dbReference>
<accession>A0A6C2TVC9</accession>
<dbReference type="GO" id="GO:0003677">
    <property type="term" value="F:DNA binding"/>
    <property type="evidence" value="ECO:0007669"/>
    <property type="project" value="UniProtKB-KW"/>
</dbReference>
<keyword evidence="4" id="KW-0238">DNA-binding</keyword>
<dbReference type="SUPFAM" id="SSF88659">
    <property type="entry name" value="Sigma3 and sigma4 domains of RNA polymerase sigma factors"/>
    <property type="match status" value="1"/>
</dbReference>
<evidence type="ECO:0000256" key="3">
    <source>
        <dbReference type="ARBA" id="ARBA00023082"/>
    </source>
</evidence>
<dbReference type="CDD" id="cd06171">
    <property type="entry name" value="Sigma70_r4"/>
    <property type="match status" value="1"/>
</dbReference>
<dbReference type="Gene3D" id="1.10.10.10">
    <property type="entry name" value="Winged helix-like DNA-binding domain superfamily/Winged helix DNA-binding domain"/>
    <property type="match status" value="1"/>
</dbReference>
<keyword evidence="5" id="KW-0804">Transcription</keyword>
<dbReference type="PANTHER" id="PTHR43133:SF8">
    <property type="entry name" value="RNA POLYMERASE SIGMA FACTOR HI_1459-RELATED"/>
    <property type="match status" value="1"/>
</dbReference>
<feature type="domain" description="RNA polymerase sigma factor 70 region 4 type 2" evidence="7">
    <location>
        <begin position="127"/>
        <end position="177"/>
    </location>
</feature>
<dbReference type="Gene3D" id="1.10.1740.10">
    <property type="match status" value="1"/>
</dbReference>
<sequence>MNDKELTNPETWLEEHGDYLFQFAFVRLRNRAAAEDAVQETFLAGIKALDRYDGKTPVRYWLRGILRHKVVDYIRTASREIAVDDSEGQEILDSLKFKAFGIPTQHPPPWKFDPKHAYEQKEFWEVFYGCMSKLKEKTGMAFTLRELEGLSTEEICKELNLKPNNLWVVLHRARTQLKSCLEANWTTP</sequence>
<reference evidence="8 9" key="1">
    <citation type="submission" date="2019-04" db="EMBL/GenBank/DDBJ databases">
        <authorList>
            <person name="Van Vliet M D."/>
        </authorList>
    </citation>
    <scope>NUCLEOTIDE SEQUENCE [LARGE SCALE GENOMIC DNA]</scope>
    <source>
        <strain evidence="8 9">F1</strain>
    </source>
</reference>
<dbReference type="InterPro" id="IPR039425">
    <property type="entry name" value="RNA_pol_sigma-70-like"/>
</dbReference>
<dbReference type="Proteomes" id="UP000366872">
    <property type="component" value="Unassembled WGS sequence"/>
</dbReference>
<dbReference type="InterPro" id="IPR013325">
    <property type="entry name" value="RNA_pol_sigma_r2"/>
</dbReference>
<evidence type="ECO:0000313" key="8">
    <source>
        <dbReference type="EMBL" id="VGO11595.1"/>
    </source>
</evidence>
<proteinExistence type="inferred from homology"/>
<evidence type="ECO:0000259" key="6">
    <source>
        <dbReference type="Pfam" id="PF04542"/>
    </source>
</evidence>
<evidence type="ECO:0000256" key="1">
    <source>
        <dbReference type="ARBA" id="ARBA00010641"/>
    </source>
</evidence>
<evidence type="ECO:0000256" key="2">
    <source>
        <dbReference type="ARBA" id="ARBA00023015"/>
    </source>
</evidence>
<dbReference type="AlphaFoldDB" id="A0A6C2TVC9"/>
<protein>
    <submittedName>
        <fullName evidence="8">ECF RNA polymerase sigma factor SigM</fullName>
    </submittedName>
</protein>
<dbReference type="InterPro" id="IPR007627">
    <property type="entry name" value="RNA_pol_sigma70_r2"/>
</dbReference>
<dbReference type="InterPro" id="IPR013324">
    <property type="entry name" value="RNA_pol_sigma_r3/r4-like"/>
</dbReference>
<dbReference type="GO" id="GO:0016987">
    <property type="term" value="F:sigma factor activity"/>
    <property type="evidence" value="ECO:0007669"/>
    <property type="project" value="UniProtKB-KW"/>
</dbReference>
<dbReference type="Pfam" id="PF04542">
    <property type="entry name" value="Sigma70_r2"/>
    <property type="match status" value="1"/>
</dbReference>
<evidence type="ECO:0000259" key="7">
    <source>
        <dbReference type="Pfam" id="PF08281"/>
    </source>
</evidence>
<evidence type="ECO:0000313" key="9">
    <source>
        <dbReference type="Proteomes" id="UP000366872"/>
    </source>
</evidence>
<dbReference type="InterPro" id="IPR036388">
    <property type="entry name" value="WH-like_DNA-bd_sf"/>
</dbReference>